<evidence type="ECO:0000256" key="1">
    <source>
        <dbReference type="ARBA" id="ARBA00004651"/>
    </source>
</evidence>
<keyword evidence="5 7" id="KW-1133">Transmembrane helix</keyword>
<dbReference type="InterPro" id="IPR032808">
    <property type="entry name" value="DoxX"/>
</dbReference>
<name>A0A2T7BC78_9BACT</name>
<keyword evidence="4 7" id="KW-0812">Transmembrane</keyword>
<proteinExistence type="inferred from homology"/>
<reference evidence="8 9" key="1">
    <citation type="submission" date="2018-04" db="EMBL/GenBank/DDBJ databases">
        <title>Chitinophaga fuyangensis sp. nov., isolated from soil in a chemical factory.</title>
        <authorList>
            <person name="Chen K."/>
        </authorList>
    </citation>
    <scope>NUCLEOTIDE SEQUENCE [LARGE SCALE GENOMIC DNA]</scope>
    <source>
        <strain evidence="8 9">LY-1</strain>
    </source>
</reference>
<comment type="caution">
    <text evidence="8">The sequence shown here is derived from an EMBL/GenBank/DDBJ whole genome shotgun (WGS) entry which is preliminary data.</text>
</comment>
<protein>
    <submittedName>
        <fullName evidence="8">DoxX family protein</fullName>
    </submittedName>
</protein>
<keyword evidence="6 7" id="KW-0472">Membrane</keyword>
<dbReference type="AlphaFoldDB" id="A0A2T7BC78"/>
<comment type="similarity">
    <text evidence="2">Belongs to the DoxX family.</text>
</comment>
<dbReference type="PANTHER" id="PTHR33452:SF19">
    <property type="entry name" value="DOXX FAMILY PROTEIN"/>
    <property type="match status" value="1"/>
</dbReference>
<feature type="transmembrane region" description="Helical" evidence="7">
    <location>
        <begin position="12"/>
        <end position="32"/>
    </location>
</feature>
<evidence type="ECO:0000256" key="2">
    <source>
        <dbReference type="ARBA" id="ARBA00006679"/>
    </source>
</evidence>
<gene>
    <name evidence="8" type="ORF">DCC81_19925</name>
</gene>
<dbReference type="GO" id="GO:0005886">
    <property type="term" value="C:plasma membrane"/>
    <property type="evidence" value="ECO:0007669"/>
    <property type="project" value="UniProtKB-SubCell"/>
</dbReference>
<evidence type="ECO:0000313" key="8">
    <source>
        <dbReference type="EMBL" id="PUZ22704.1"/>
    </source>
</evidence>
<dbReference type="EMBL" id="QCYK01000003">
    <property type="protein sequence ID" value="PUZ22704.1"/>
    <property type="molecule type" value="Genomic_DNA"/>
</dbReference>
<dbReference type="RefSeq" id="WP_108688449.1">
    <property type="nucleotide sequence ID" value="NZ_QCYK01000003.1"/>
</dbReference>
<feature type="transmembrane region" description="Helical" evidence="7">
    <location>
        <begin position="72"/>
        <end position="96"/>
    </location>
</feature>
<evidence type="ECO:0000256" key="6">
    <source>
        <dbReference type="ARBA" id="ARBA00023136"/>
    </source>
</evidence>
<evidence type="ECO:0000256" key="4">
    <source>
        <dbReference type="ARBA" id="ARBA00022692"/>
    </source>
</evidence>
<evidence type="ECO:0000256" key="7">
    <source>
        <dbReference type="SAM" id="Phobius"/>
    </source>
</evidence>
<dbReference type="Proteomes" id="UP000244450">
    <property type="component" value="Unassembled WGS sequence"/>
</dbReference>
<evidence type="ECO:0000313" key="9">
    <source>
        <dbReference type="Proteomes" id="UP000244450"/>
    </source>
</evidence>
<accession>A0A2T7BC78</accession>
<keyword evidence="9" id="KW-1185">Reference proteome</keyword>
<feature type="transmembrane region" description="Helical" evidence="7">
    <location>
        <begin position="116"/>
        <end position="140"/>
    </location>
</feature>
<evidence type="ECO:0000256" key="5">
    <source>
        <dbReference type="ARBA" id="ARBA00022989"/>
    </source>
</evidence>
<dbReference type="InterPro" id="IPR051907">
    <property type="entry name" value="DoxX-like_oxidoreductase"/>
</dbReference>
<keyword evidence="3" id="KW-1003">Cell membrane</keyword>
<comment type="subcellular location">
    <subcellularLocation>
        <location evidence="1">Cell membrane</location>
        <topology evidence="1">Multi-pass membrane protein</topology>
    </subcellularLocation>
</comment>
<dbReference type="PANTHER" id="PTHR33452">
    <property type="entry name" value="OXIDOREDUCTASE CATD-RELATED"/>
    <property type="match status" value="1"/>
</dbReference>
<sequence length="145" mass="16262">MNARFATWNTRLTQLGFIPLLLVRLVLAYGFYGPATKKWSNIQDIADWFAGMNIPLPKLSAYLAAGTEALGVLLLTLGLATRIISIPLMIVMLVAIKTVHWENGFDAGNNGFEIPLYYLLMLLTLFCFGPGKASLDYLLWHRRRS</sequence>
<organism evidence="8 9">
    <name type="scientific">Chitinophaga parva</name>
    <dbReference type="NCBI Taxonomy" id="2169414"/>
    <lineage>
        <taxon>Bacteria</taxon>
        <taxon>Pseudomonadati</taxon>
        <taxon>Bacteroidota</taxon>
        <taxon>Chitinophagia</taxon>
        <taxon>Chitinophagales</taxon>
        <taxon>Chitinophagaceae</taxon>
        <taxon>Chitinophaga</taxon>
    </lineage>
</organism>
<dbReference type="OrthoDB" id="1122432at2"/>
<dbReference type="Pfam" id="PF07681">
    <property type="entry name" value="DoxX"/>
    <property type="match status" value="1"/>
</dbReference>
<evidence type="ECO:0000256" key="3">
    <source>
        <dbReference type="ARBA" id="ARBA00022475"/>
    </source>
</evidence>